<dbReference type="AlphaFoldDB" id="A0A438ESZ7"/>
<dbReference type="PANTHER" id="PTHR47859:SF1">
    <property type="entry name" value="PENTATRICOPEPTIDE REPEAT-CONTAINING PROTEIN"/>
    <property type="match status" value="1"/>
</dbReference>
<proteinExistence type="predicted"/>
<gene>
    <name evidence="2" type="primary">VvCHDh000351_3</name>
    <name evidence="2" type="ORF">CK203_071286</name>
</gene>
<dbReference type="Proteomes" id="UP000288805">
    <property type="component" value="Unassembled WGS sequence"/>
</dbReference>
<name>A0A438ESZ7_VITVI</name>
<dbReference type="Pfam" id="PF13966">
    <property type="entry name" value="zf-RVT"/>
    <property type="match status" value="1"/>
</dbReference>
<protein>
    <submittedName>
        <fullName evidence="2">Pentatricopeptide repeat-containing protein</fullName>
    </submittedName>
</protein>
<sequence length="347" mass="40380">MTYYSMSIISLRKFIWSFTRLRDLESAYAALQHMVDLVFKGSIFINKSAEGRLCSSRLDIPIPKNGDMGLKRCMEENEHSLPSVSDNSKKIDSHASNVEDSTIFYMGSKEDKGFGINMLEKYKGMPVMKVLRWSFSDVIYACAQTQNCGLAEQLILQAIRNGWENIRTHSRFIVGDGTRVKFWKDLWCENQSLKDVFPNLFNLAVNKEGWVADAWEEDGVRGSWGLRFNRHLNDWEVGEVESLLSKFHPLTIRRGVDDLLWWRENKNETFSVKSFYGSFSRGTRPPFPARIIWTPWVPTRASFFGWETAWNRLLTIDHLKRSGWNIPNRCYLCKNEEETHRSTSFVL</sequence>
<dbReference type="PANTHER" id="PTHR47859">
    <property type="entry name" value="PENTATRICOPEPTIDE REPEAT-CONTAINING PROTEIN"/>
    <property type="match status" value="1"/>
</dbReference>
<comment type="caution">
    <text evidence="2">The sequence shown here is derived from an EMBL/GenBank/DDBJ whole genome shotgun (WGS) entry which is preliminary data.</text>
</comment>
<accession>A0A438ESZ7</accession>
<reference evidence="2 3" key="1">
    <citation type="journal article" date="2018" name="PLoS Genet.">
        <title>Population sequencing reveals clonal diversity and ancestral inbreeding in the grapevine cultivar Chardonnay.</title>
        <authorList>
            <person name="Roach M.J."/>
            <person name="Johnson D.L."/>
            <person name="Bohlmann J."/>
            <person name="van Vuuren H.J."/>
            <person name="Jones S.J."/>
            <person name="Pretorius I.S."/>
            <person name="Schmidt S.A."/>
            <person name="Borneman A.R."/>
        </authorList>
    </citation>
    <scope>NUCLEOTIDE SEQUENCE [LARGE SCALE GENOMIC DNA]</scope>
    <source>
        <strain evidence="3">cv. Chardonnay</strain>
        <tissue evidence="2">Leaf</tissue>
    </source>
</reference>
<feature type="domain" description="Reverse transcriptase zinc-binding" evidence="1">
    <location>
        <begin position="270"/>
        <end position="340"/>
    </location>
</feature>
<dbReference type="EMBL" id="QGNW01001190">
    <property type="protein sequence ID" value="RVW50871.1"/>
    <property type="molecule type" value="Genomic_DNA"/>
</dbReference>
<organism evidence="2 3">
    <name type="scientific">Vitis vinifera</name>
    <name type="common">Grape</name>
    <dbReference type="NCBI Taxonomy" id="29760"/>
    <lineage>
        <taxon>Eukaryota</taxon>
        <taxon>Viridiplantae</taxon>
        <taxon>Streptophyta</taxon>
        <taxon>Embryophyta</taxon>
        <taxon>Tracheophyta</taxon>
        <taxon>Spermatophyta</taxon>
        <taxon>Magnoliopsida</taxon>
        <taxon>eudicotyledons</taxon>
        <taxon>Gunneridae</taxon>
        <taxon>Pentapetalae</taxon>
        <taxon>rosids</taxon>
        <taxon>Vitales</taxon>
        <taxon>Vitaceae</taxon>
        <taxon>Viteae</taxon>
        <taxon>Vitis</taxon>
    </lineage>
</organism>
<dbReference type="InterPro" id="IPR026960">
    <property type="entry name" value="RVT-Znf"/>
</dbReference>
<evidence type="ECO:0000313" key="3">
    <source>
        <dbReference type="Proteomes" id="UP000288805"/>
    </source>
</evidence>
<evidence type="ECO:0000313" key="2">
    <source>
        <dbReference type="EMBL" id="RVW50871.1"/>
    </source>
</evidence>
<evidence type="ECO:0000259" key="1">
    <source>
        <dbReference type="Pfam" id="PF13966"/>
    </source>
</evidence>